<sequence>MSEEASRPVKQRLLKIIDLLNNLKVSKEESADGKFSIGRGIWLSPTLWREVTKQLESQVQEILEWEQLLVSTTKEANQERFVAQELEEALKKTHELASNQLADLECTIQGLEAQGKIKEQQFVAQKAEMQGQIDHTLGLLKDRAGVAAANVQLHEQANAAAEQLVKLEARAQEAEAKVSELQARLDYVVDKTGDSQVQRDELQSKVRRLEIALVEATSSNEVMRSQLASRQDPAVEMLRESKRLKADNERLVAMLADTKEWRSIAAEMAAERGLHYIPVQESLYLKGLTEVEYTPLLDRPLRLNIRRKGAASAGRAATAKKRGITAAAAAAVDGGQASSGDRTEDVEASPEQWHWVPQQAVDVTVRAIAQAMPTAPMPALLHLLLEINKVWRKREADAMSAMKALHEDEIRELHELYRQRAPYETAVGRTRLVDLKRQLKLQVEHAKVLAASADKDAKDRIDDTKVTLQLGLDSVSTLSKEVKKLASKNNKLSKSLDMHKRRPPICTVCLENMLLPPPPPRGPSIGKLDADGDAAGGTAVAHGAGATSRQGAAGPPPLPEDAAAGEAVWRSRHASLMPAGHNSSHIPAVNMPQLLNNSIAAPAGPSTRTRRPDSQQRQPLQEPTLEYLEPTPPHPEATVERVLSLSGDQPSRSYQYLRGVADAQHRDLIDLCTRATNPSEAPPPLSHDSYMRRVVAPVPANNAADSLDARWSQHAATATAQKPMWPQELQKRLQGIVP</sequence>
<feature type="region of interest" description="Disordered" evidence="2">
    <location>
        <begin position="332"/>
        <end position="351"/>
    </location>
</feature>
<comment type="caution">
    <text evidence="3">The sequence shown here is derived from an EMBL/GenBank/DDBJ whole genome shotgun (WGS) entry which is preliminary data.</text>
</comment>
<feature type="region of interest" description="Disordered" evidence="2">
    <location>
        <begin position="517"/>
        <end position="565"/>
    </location>
</feature>
<reference evidence="3 4" key="1">
    <citation type="submission" date="2017-08" db="EMBL/GenBank/DDBJ databases">
        <title>Acidophilic green algal genome provides insights into adaptation to an acidic environment.</title>
        <authorList>
            <person name="Hirooka S."/>
            <person name="Hirose Y."/>
            <person name="Kanesaki Y."/>
            <person name="Higuchi S."/>
            <person name="Fujiwara T."/>
            <person name="Onuma R."/>
            <person name="Era A."/>
            <person name="Ohbayashi R."/>
            <person name="Uzuka A."/>
            <person name="Nozaki H."/>
            <person name="Yoshikawa H."/>
            <person name="Miyagishima S.Y."/>
        </authorList>
    </citation>
    <scope>NUCLEOTIDE SEQUENCE [LARGE SCALE GENOMIC DNA]</scope>
    <source>
        <strain evidence="3 4">NIES-2499</strain>
    </source>
</reference>
<name>A0A250X4U5_9CHLO</name>
<feature type="coiled-coil region" evidence="1">
    <location>
        <begin position="87"/>
        <end position="121"/>
    </location>
</feature>
<feature type="compositionally biased region" description="Low complexity" evidence="2">
    <location>
        <begin position="536"/>
        <end position="546"/>
    </location>
</feature>
<accession>A0A250X4U5</accession>
<evidence type="ECO:0000256" key="2">
    <source>
        <dbReference type="SAM" id="MobiDB-lite"/>
    </source>
</evidence>
<dbReference type="EMBL" id="BEGY01000028">
    <property type="protein sequence ID" value="GAX77939.1"/>
    <property type="molecule type" value="Genomic_DNA"/>
</dbReference>
<evidence type="ECO:0000313" key="4">
    <source>
        <dbReference type="Proteomes" id="UP000232323"/>
    </source>
</evidence>
<organism evidence="3 4">
    <name type="scientific">Chlamydomonas eustigma</name>
    <dbReference type="NCBI Taxonomy" id="1157962"/>
    <lineage>
        <taxon>Eukaryota</taxon>
        <taxon>Viridiplantae</taxon>
        <taxon>Chlorophyta</taxon>
        <taxon>core chlorophytes</taxon>
        <taxon>Chlorophyceae</taxon>
        <taxon>CS clade</taxon>
        <taxon>Chlamydomonadales</taxon>
        <taxon>Chlamydomonadaceae</taxon>
        <taxon>Chlamydomonas</taxon>
    </lineage>
</organism>
<proteinExistence type="predicted"/>
<dbReference type="OrthoDB" id="548608at2759"/>
<keyword evidence="4" id="KW-1185">Reference proteome</keyword>
<feature type="coiled-coil region" evidence="1">
    <location>
        <begin position="150"/>
        <end position="219"/>
    </location>
</feature>
<gene>
    <name evidence="3" type="ORF">CEUSTIGMA_g5381.t1</name>
</gene>
<dbReference type="AlphaFoldDB" id="A0A250X4U5"/>
<feature type="region of interest" description="Disordered" evidence="2">
    <location>
        <begin position="598"/>
        <end position="636"/>
    </location>
</feature>
<dbReference type="Proteomes" id="UP000232323">
    <property type="component" value="Unassembled WGS sequence"/>
</dbReference>
<evidence type="ECO:0000256" key="1">
    <source>
        <dbReference type="SAM" id="Coils"/>
    </source>
</evidence>
<keyword evidence="1" id="KW-0175">Coiled coil</keyword>
<protein>
    <submittedName>
        <fullName evidence="3">Uncharacterized protein</fullName>
    </submittedName>
</protein>
<evidence type="ECO:0000313" key="3">
    <source>
        <dbReference type="EMBL" id="GAX77939.1"/>
    </source>
</evidence>
<feature type="compositionally biased region" description="Low complexity" evidence="2">
    <location>
        <begin position="618"/>
        <end position="629"/>
    </location>
</feature>